<protein>
    <submittedName>
        <fullName evidence="1">Uncharacterized protein</fullName>
    </submittedName>
</protein>
<keyword evidence="2" id="KW-1185">Reference proteome</keyword>
<reference evidence="1 2" key="1">
    <citation type="submission" date="2020-02" db="EMBL/GenBank/DDBJ databases">
        <title>Draft genome sequence of Haematococcus lacustris strain NIES-144.</title>
        <authorList>
            <person name="Morimoto D."/>
            <person name="Nakagawa S."/>
            <person name="Yoshida T."/>
            <person name="Sawayama S."/>
        </authorList>
    </citation>
    <scope>NUCLEOTIDE SEQUENCE [LARGE SCALE GENOMIC DNA]</scope>
    <source>
        <strain evidence="1 2">NIES-144</strain>
    </source>
</reference>
<dbReference type="AlphaFoldDB" id="A0A6A0A4D6"/>
<dbReference type="EMBL" id="BLLF01003536">
    <property type="protein sequence ID" value="GFH27594.1"/>
    <property type="molecule type" value="Genomic_DNA"/>
</dbReference>
<organism evidence="1 2">
    <name type="scientific">Haematococcus lacustris</name>
    <name type="common">Green alga</name>
    <name type="synonym">Haematococcus pluvialis</name>
    <dbReference type="NCBI Taxonomy" id="44745"/>
    <lineage>
        <taxon>Eukaryota</taxon>
        <taxon>Viridiplantae</taxon>
        <taxon>Chlorophyta</taxon>
        <taxon>core chlorophytes</taxon>
        <taxon>Chlorophyceae</taxon>
        <taxon>CS clade</taxon>
        <taxon>Chlamydomonadales</taxon>
        <taxon>Haematococcaceae</taxon>
        <taxon>Haematococcus</taxon>
    </lineage>
</organism>
<proteinExistence type="predicted"/>
<name>A0A6A0A4D6_HAELA</name>
<dbReference type="Proteomes" id="UP000485058">
    <property type="component" value="Unassembled WGS sequence"/>
</dbReference>
<sequence>MEDLRDELLRLACPPFSAREQAGSYVDRLETAALWVWQQTIAACVASVSEEHRLSARQLCTLLLTDPEVLDVLLALHDIRAAQLGLSYPPILIRQDRNADACSKWEVPTNHLTKFSRESLQVRAGGK</sequence>
<comment type="caution">
    <text evidence="1">The sequence shown here is derived from an EMBL/GenBank/DDBJ whole genome shotgun (WGS) entry which is preliminary data.</text>
</comment>
<evidence type="ECO:0000313" key="1">
    <source>
        <dbReference type="EMBL" id="GFH27594.1"/>
    </source>
</evidence>
<accession>A0A6A0A4D6</accession>
<feature type="non-terminal residue" evidence="1">
    <location>
        <position position="127"/>
    </location>
</feature>
<gene>
    <name evidence="1" type="ORF">HaLaN_25940</name>
</gene>
<evidence type="ECO:0000313" key="2">
    <source>
        <dbReference type="Proteomes" id="UP000485058"/>
    </source>
</evidence>
<feature type="non-terminal residue" evidence="1">
    <location>
        <position position="1"/>
    </location>
</feature>